<keyword evidence="7" id="KW-0507">mRNA processing</keyword>
<dbReference type="PROSITE" id="PS50103">
    <property type="entry name" value="ZF_C3H1"/>
    <property type="match status" value="2"/>
</dbReference>
<dbReference type="PANTHER" id="PTHR23102">
    <property type="entry name" value="CLEAVAGE AND POLYADENYLATION SPECIFICITY FACTOR SUBUNIT 4-RELATED"/>
    <property type="match status" value="1"/>
</dbReference>
<evidence type="ECO:0000256" key="5">
    <source>
        <dbReference type="ARBA" id="ARBA00022884"/>
    </source>
</evidence>
<dbReference type="InterPro" id="IPR036855">
    <property type="entry name" value="Znf_CCCH_sf"/>
</dbReference>
<dbReference type="GO" id="GO:0008270">
    <property type="term" value="F:zinc ion binding"/>
    <property type="evidence" value="ECO:0007669"/>
    <property type="project" value="UniProtKB-KW"/>
</dbReference>
<name>A0A9W3HF45_CAMBA</name>
<dbReference type="Pfam" id="PF00642">
    <property type="entry name" value="zf-CCCH"/>
    <property type="match status" value="1"/>
</dbReference>
<evidence type="ECO:0000256" key="1">
    <source>
        <dbReference type="ARBA" id="ARBA00022723"/>
    </source>
</evidence>
<keyword evidence="7" id="KW-0539">Nucleus</keyword>
<keyword evidence="4 6" id="KW-0862">Zinc</keyword>
<proteinExistence type="inferred from homology"/>
<sequence length="297" mass="33007">MSSGGKSERRFGNVCVCGMRVWEHTDKQRGGAVLVPPPPRGLQVGVPYTEWGGGPRGRLHLRGGRGRQLGAALAWLCLGSQAWESSQSWESASEPGPLRVLMYIHIVSTCSVGAASSSPSARERMQEVIAGLERFPFTFEKDVEMQKGTGLLPFQGMDKSGSAVCNFFAKGLCEKGRLCPFRHDRGEKMVVCKHWLRGLCKKGDQCKFLHQYDVTRMPECYFYSKFEENVTLLPSMENQHRLLAVESHCTHMIMSFRSVVPEMVLCGQVWTHAPHPDSRLCPPRGYMGGATASSRLV</sequence>
<keyword evidence="1 6" id="KW-0479">Metal-binding</keyword>
<dbReference type="GO" id="GO:0005847">
    <property type="term" value="C:mRNA cleavage and polyadenylation specificity factor complex"/>
    <property type="evidence" value="ECO:0007669"/>
    <property type="project" value="UniProtKB-UniRule"/>
</dbReference>
<reference evidence="9" key="1">
    <citation type="submission" date="2025-08" db="UniProtKB">
        <authorList>
            <consortium name="RefSeq"/>
        </authorList>
    </citation>
    <scope>IDENTIFICATION</scope>
    <source>
        <tissue evidence="9">Blood</tissue>
    </source>
</reference>
<dbReference type="InterPro" id="IPR000571">
    <property type="entry name" value="Znf_CCCH"/>
</dbReference>
<dbReference type="PANTHER" id="PTHR23102:SF19">
    <property type="entry name" value="CLEAVAGE AND POLYADENYLATION SPECIFICITY FACTOR SUBUNIT 4-LIKE PROTEIN-RELATED"/>
    <property type="match status" value="1"/>
</dbReference>
<feature type="zinc finger region" description="C3H1-type" evidence="6">
    <location>
        <begin position="186"/>
        <end position="213"/>
    </location>
</feature>
<keyword evidence="2 7" id="KW-0677">Repeat</keyword>
<dbReference type="FunFam" id="4.10.1000.10:FF:000058">
    <property type="entry name" value="putative cleavage and polyadenylation specificity factor subunit 4-like protein"/>
    <property type="match status" value="1"/>
</dbReference>
<dbReference type="SUPFAM" id="SSF90229">
    <property type="entry name" value="CCCH zinc finger"/>
    <property type="match status" value="2"/>
</dbReference>
<dbReference type="InterPro" id="IPR045348">
    <property type="entry name" value="CPSF4/Yth1"/>
</dbReference>
<comment type="function">
    <text evidence="7">Component of the cleavage and polyadenylation specificity factor (CPSF) complex that play a key role in pre-mRNA 3'-end formation, recognizing the AAUAAA signal sequence and interacting with poly(A) polymerase and other factors to bring about cleavage and poly(A) addition. CPSF4 binds RNA polymers with a preference for poly(U).</text>
</comment>
<evidence type="ECO:0000256" key="4">
    <source>
        <dbReference type="ARBA" id="ARBA00022833"/>
    </source>
</evidence>
<evidence type="ECO:0000256" key="7">
    <source>
        <dbReference type="RuleBase" id="RU369008"/>
    </source>
</evidence>
<keyword evidence="5 7" id="KW-0694">RNA-binding</keyword>
<dbReference type="SMART" id="SM00356">
    <property type="entry name" value="ZnF_C3H1"/>
    <property type="match status" value="2"/>
</dbReference>
<protein>
    <recommendedName>
        <fullName evidence="7">Cleavage and polyadenylation specificity factor subunit 4</fullName>
        <shortName evidence="7">CPSF 30 kDa subunit</shortName>
    </recommendedName>
    <alternativeName>
        <fullName evidence="7">Cleavage and polyadenylation specificity factor 30 kDa subunit</fullName>
    </alternativeName>
</protein>
<feature type="domain" description="C3H1-type" evidence="8">
    <location>
        <begin position="186"/>
        <end position="213"/>
    </location>
</feature>
<dbReference type="GO" id="GO:0031124">
    <property type="term" value="P:mRNA 3'-end processing"/>
    <property type="evidence" value="ECO:0007669"/>
    <property type="project" value="UniProtKB-UniRule"/>
</dbReference>
<dbReference type="RefSeq" id="XP_045369574.1">
    <property type="nucleotide sequence ID" value="XM_045513618.1"/>
</dbReference>
<comment type="subcellular location">
    <subcellularLocation>
        <location evidence="7">Nucleus</location>
    </subcellularLocation>
</comment>
<gene>
    <name evidence="9" type="primary">CPSF4L</name>
</gene>
<organism evidence="9">
    <name type="scientific">Camelus bactrianus</name>
    <name type="common">Bactrian camel</name>
    <dbReference type="NCBI Taxonomy" id="9837"/>
    <lineage>
        <taxon>Eukaryota</taxon>
        <taxon>Metazoa</taxon>
        <taxon>Chordata</taxon>
        <taxon>Craniata</taxon>
        <taxon>Vertebrata</taxon>
        <taxon>Euteleostomi</taxon>
        <taxon>Mammalia</taxon>
        <taxon>Eutheria</taxon>
        <taxon>Laurasiatheria</taxon>
        <taxon>Artiodactyla</taxon>
        <taxon>Tylopoda</taxon>
        <taxon>Camelidae</taxon>
        <taxon>Camelus</taxon>
    </lineage>
</organism>
<keyword evidence="3 6" id="KW-0863">Zinc-finger</keyword>
<dbReference type="Gene3D" id="4.10.1000.10">
    <property type="entry name" value="Zinc finger, CCCH-type"/>
    <property type="match status" value="2"/>
</dbReference>
<evidence type="ECO:0000259" key="8">
    <source>
        <dbReference type="PROSITE" id="PS50103"/>
    </source>
</evidence>
<dbReference type="CTD" id="642843"/>
<evidence type="ECO:0000313" key="9">
    <source>
        <dbReference type="RefSeq" id="XP_045369574.1"/>
    </source>
</evidence>
<dbReference type="AlphaFoldDB" id="A0A9W3HF45"/>
<evidence type="ECO:0000256" key="6">
    <source>
        <dbReference type="PROSITE-ProRule" id="PRU00723"/>
    </source>
</evidence>
<evidence type="ECO:0000256" key="3">
    <source>
        <dbReference type="ARBA" id="ARBA00022771"/>
    </source>
</evidence>
<feature type="zinc finger region" description="C3H1-type" evidence="6">
    <location>
        <begin position="159"/>
        <end position="185"/>
    </location>
</feature>
<accession>A0A9W3HF45</accession>
<comment type="subunit">
    <text evidence="7">Component of the cleavage and polyadenylation specificity factor (CPSF) complex.</text>
</comment>
<dbReference type="GO" id="GO:0003723">
    <property type="term" value="F:RNA binding"/>
    <property type="evidence" value="ECO:0007669"/>
    <property type="project" value="UniProtKB-UniRule"/>
</dbReference>
<evidence type="ECO:0000256" key="2">
    <source>
        <dbReference type="ARBA" id="ARBA00022737"/>
    </source>
</evidence>
<feature type="domain" description="C3H1-type" evidence="8">
    <location>
        <begin position="159"/>
        <end position="185"/>
    </location>
</feature>
<comment type="similarity">
    <text evidence="7">Belongs to the CPSF4/YTH1 family.</text>
</comment>